<gene>
    <name evidence="6" type="ORF">RF55_12362</name>
</gene>
<keyword evidence="7" id="KW-1185">Reference proteome</keyword>
<name>A0A0J7KCX5_LASNI</name>
<evidence type="ECO:0000256" key="2">
    <source>
        <dbReference type="ARBA" id="ARBA00022771"/>
    </source>
</evidence>
<dbReference type="Pfam" id="PF21788">
    <property type="entry name" value="TNP-like_GBD"/>
    <property type="match status" value="1"/>
</dbReference>
<dbReference type="InterPro" id="IPR048366">
    <property type="entry name" value="TNP-like_GBD"/>
</dbReference>
<dbReference type="STRING" id="67767.A0A0J7KCX5"/>
<proteinExistence type="predicted"/>
<feature type="domain" description="THAP-type" evidence="5">
    <location>
        <begin position="1"/>
        <end position="71"/>
    </location>
</feature>
<organism evidence="6 7">
    <name type="scientific">Lasius niger</name>
    <name type="common">Black garden ant</name>
    <dbReference type="NCBI Taxonomy" id="67767"/>
    <lineage>
        <taxon>Eukaryota</taxon>
        <taxon>Metazoa</taxon>
        <taxon>Ecdysozoa</taxon>
        <taxon>Arthropoda</taxon>
        <taxon>Hexapoda</taxon>
        <taxon>Insecta</taxon>
        <taxon>Pterygota</taxon>
        <taxon>Neoptera</taxon>
        <taxon>Endopterygota</taxon>
        <taxon>Hymenoptera</taxon>
        <taxon>Apocrita</taxon>
        <taxon>Aculeata</taxon>
        <taxon>Formicoidea</taxon>
        <taxon>Formicidae</taxon>
        <taxon>Formicinae</taxon>
        <taxon>Lasius</taxon>
        <taxon>Lasius</taxon>
    </lineage>
</organism>
<evidence type="ECO:0000259" key="5">
    <source>
        <dbReference type="SMART" id="SM00692"/>
    </source>
</evidence>
<dbReference type="PaxDb" id="67767-A0A0J7KCX5"/>
<evidence type="ECO:0000313" key="7">
    <source>
        <dbReference type="Proteomes" id="UP000036403"/>
    </source>
</evidence>
<keyword evidence="1" id="KW-0479">Metal-binding</keyword>
<evidence type="ECO:0000313" key="6">
    <source>
        <dbReference type="EMBL" id="KMQ88187.1"/>
    </source>
</evidence>
<evidence type="ECO:0000256" key="3">
    <source>
        <dbReference type="ARBA" id="ARBA00022833"/>
    </source>
</evidence>
<protein>
    <submittedName>
        <fullName evidence="6">Reversion-inducing cysteine-rich protein</fullName>
    </submittedName>
</protein>
<evidence type="ECO:0000256" key="1">
    <source>
        <dbReference type="ARBA" id="ARBA00022723"/>
    </source>
</evidence>
<keyword evidence="4" id="KW-0238">DNA-binding</keyword>
<dbReference type="Proteomes" id="UP000036403">
    <property type="component" value="Unassembled WGS sequence"/>
</dbReference>
<dbReference type="InterPro" id="IPR048365">
    <property type="entry name" value="TNP-like_RNaseH_N"/>
</dbReference>
<dbReference type="EMBL" id="LBMM01009354">
    <property type="protein sequence ID" value="KMQ88187.1"/>
    <property type="molecule type" value="Genomic_DNA"/>
</dbReference>
<dbReference type="GO" id="GO:0008270">
    <property type="term" value="F:zinc ion binding"/>
    <property type="evidence" value="ECO:0007669"/>
    <property type="project" value="UniProtKB-KW"/>
</dbReference>
<comment type="caution">
    <text evidence="6">The sequence shown here is derived from an EMBL/GenBank/DDBJ whole genome shotgun (WGS) entry which is preliminary data.</text>
</comment>
<keyword evidence="3" id="KW-0862">Zinc</keyword>
<reference evidence="6 7" key="1">
    <citation type="submission" date="2015-04" db="EMBL/GenBank/DDBJ databases">
        <title>Lasius niger genome sequencing.</title>
        <authorList>
            <person name="Konorov E.A."/>
            <person name="Nikitin M.A."/>
            <person name="Kirill M.V."/>
            <person name="Chang P."/>
        </authorList>
    </citation>
    <scope>NUCLEOTIDE SEQUENCE [LARGE SCALE GENOMIC DNA]</scope>
    <source>
        <tissue evidence="6">Whole</tissue>
    </source>
</reference>
<dbReference type="GO" id="GO:0003677">
    <property type="term" value="F:DNA binding"/>
    <property type="evidence" value="ECO:0007669"/>
    <property type="project" value="UniProtKB-KW"/>
</dbReference>
<dbReference type="Pfam" id="PF05485">
    <property type="entry name" value="THAP"/>
    <property type="match status" value="1"/>
</dbReference>
<dbReference type="InterPro" id="IPR006612">
    <property type="entry name" value="THAP_Znf"/>
</dbReference>
<sequence>MGRAPEMLKKWREALPINLTTKDYVCEKHFSPSSILKEHINIIDGNKHCMPRSNNNLVKGAVPMIVENADETAPTYIEATEENYIMQQQCVSTVSVPLQERIQADTQVEENACQELLECSNENQIEEQNETNKQKSPEKVVAEECCLLVDEMSVSEAINFDRKSMKFNGFVNLGDYTPDTQQNIRGDHALVFMFQPFRGNRSGFYVDVITMDGAQWNRGVWTIFGIGKEQFSCEHPYHPNGRLWMMSDFPHLIKCFRNAIVKQSMFTTHLGVVRKRHFEALLKYEGYGMANMKVAHMLTPAHLNPKGYQKMKVSLAFQLFSKPVGAAMEVYKDDPGFPELHDALPTIKFIAVIDDLIHAIMSRIPQNALRPSDTCKHKKRFFGIMRNACGSNDHPDSVMFVQVFRLLCTYSLVKPPKNSNVCEAELLEMLMQSKELMQANTSCKDELMKKLDALLEAQHEADGDSRFVTDQDNSQSETNFDRHLSSHDYDVAATSEEVQAYIAGYVARKTTRLTKCQYCIDLLKTNDTCDRDSVTRLLNRFDGFTNPSEELFQLTKTLEKVVLHVVGKITVEVTLA</sequence>
<dbReference type="Pfam" id="PF21787">
    <property type="entry name" value="TNP-like_RNaseH_N"/>
    <property type="match status" value="1"/>
</dbReference>
<dbReference type="OrthoDB" id="6485269at2759"/>
<dbReference type="SMART" id="SM00692">
    <property type="entry name" value="DM3"/>
    <property type="match status" value="1"/>
</dbReference>
<dbReference type="AlphaFoldDB" id="A0A0J7KCX5"/>
<keyword evidence="2" id="KW-0863">Zinc-finger</keyword>
<accession>A0A0J7KCX5</accession>
<evidence type="ECO:0000256" key="4">
    <source>
        <dbReference type="ARBA" id="ARBA00023125"/>
    </source>
</evidence>